<sequence length="200" mass="21428">MRLFCLTLLFATLSAFASETRLICSWTDANGITHFSTNQPKGATCREITPAAPIKYDSGKLPSTRLNNNANAPARSTRSSTNASPALAGNVATQIAILSPIDEATVRNNSGNIDVTVMVVPKLAEQQTIQLKIDGQAVGEPSRSIQQQLHNIDRGSHQLSADLLENGKVIASAPPVTVFLHRASILNREALNPPIQPRAK</sequence>
<evidence type="ECO:0000313" key="3">
    <source>
        <dbReference type="EMBL" id="MBO1108539.1"/>
    </source>
</evidence>
<keyword evidence="2" id="KW-0732">Signal</keyword>
<organism evidence="3 4">
    <name type="scientific">Plesiomonas shigelloides</name>
    <name type="common">Aeromonas shigelloides</name>
    <dbReference type="NCBI Taxonomy" id="703"/>
    <lineage>
        <taxon>Bacteria</taxon>
        <taxon>Pseudomonadati</taxon>
        <taxon>Pseudomonadota</taxon>
        <taxon>Gammaproteobacteria</taxon>
        <taxon>Enterobacterales</taxon>
        <taxon>Enterobacteriaceae</taxon>
        <taxon>Plesiomonas</taxon>
    </lineage>
</organism>
<evidence type="ECO:0000313" key="4">
    <source>
        <dbReference type="Proteomes" id="UP000664658"/>
    </source>
</evidence>
<dbReference type="EMBL" id="JAFNAA010000009">
    <property type="protein sequence ID" value="MBO1108539.1"/>
    <property type="molecule type" value="Genomic_DNA"/>
</dbReference>
<accession>A0A8I1W629</accession>
<feature type="compositionally biased region" description="Polar residues" evidence="1">
    <location>
        <begin position="64"/>
        <end position="84"/>
    </location>
</feature>
<evidence type="ECO:0000256" key="2">
    <source>
        <dbReference type="SAM" id="SignalP"/>
    </source>
</evidence>
<comment type="caution">
    <text evidence="3">The sequence shown here is derived from an EMBL/GenBank/DDBJ whole genome shotgun (WGS) entry which is preliminary data.</text>
</comment>
<reference evidence="3" key="1">
    <citation type="submission" date="2021-03" db="EMBL/GenBank/DDBJ databases">
        <title>Plesiomonas shigelloides zfcc0051, isolated from zebrafish feces.</title>
        <authorList>
            <person name="Vanderhoek Z."/>
            <person name="Gaulke C."/>
        </authorList>
    </citation>
    <scope>NUCLEOTIDE SEQUENCE</scope>
    <source>
        <strain evidence="3">Zfcc0051</strain>
    </source>
</reference>
<protein>
    <recommendedName>
        <fullName evidence="5">DUF4124 domain-containing protein</fullName>
    </recommendedName>
</protein>
<evidence type="ECO:0008006" key="5">
    <source>
        <dbReference type="Google" id="ProtNLM"/>
    </source>
</evidence>
<name>A0A8I1W629_PLESH</name>
<feature type="chain" id="PRO_5043893635" description="DUF4124 domain-containing protein" evidence="2">
    <location>
        <begin position="18"/>
        <end position="200"/>
    </location>
</feature>
<dbReference type="AlphaFoldDB" id="A0A8I1W629"/>
<gene>
    <name evidence="3" type="ORF">J2R62_09920</name>
</gene>
<proteinExistence type="predicted"/>
<feature type="signal peptide" evidence="2">
    <location>
        <begin position="1"/>
        <end position="17"/>
    </location>
</feature>
<feature type="region of interest" description="Disordered" evidence="1">
    <location>
        <begin position="57"/>
        <end position="85"/>
    </location>
</feature>
<evidence type="ECO:0000256" key="1">
    <source>
        <dbReference type="SAM" id="MobiDB-lite"/>
    </source>
</evidence>
<dbReference type="Proteomes" id="UP000664658">
    <property type="component" value="Unassembled WGS sequence"/>
</dbReference>
<dbReference type="RefSeq" id="WP_207542129.1">
    <property type="nucleotide sequence ID" value="NZ_CP076372.1"/>
</dbReference>